<sequence>MVNHPKNVHVVQSNAIGNKWVYLSEEEYNEYLQYQASKEIPLPVASIAPSPTFESCIVDSGASDHIPGDKSLFVKYCLLTVSSSCHFSQW</sequence>
<reference evidence="1" key="1">
    <citation type="submission" date="2015-12" db="EMBL/GenBank/DDBJ databases">
        <title>Gene expression during late stages of embryo sac development: a critical building block for successful pollen-pistil interactions.</title>
        <authorList>
            <person name="Liu Y."/>
            <person name="Joly V."/>
            <person name="Sabar M."/>
            <person name="Matton D.P."/>
        </authorList>
    </citation>
    <scope>NUCLEOTIDE SEQUENCE</scope>
</reference>
<protein>
    <submittedName>
        <fullName evidence="1">Putative ovule protein</fullName>
    </submittedName>
</protein>
<organism evidence="1">
    <name type="scientific">Solanum chacoense</name>
    <name type="common">Chaco potato</name>
    <dbReference type="NCBI Taxonomy" id="4108"/>
    <lineage>
        <taxon>Eukaryota</taxon>
        <taxon>Viridiplantae</taxon>
        <taxon>Streptophyta</taxon>
        <taxon>Embryophyta</taxon>
        <taxon>Tracheophyta</taxon>
        <taxon>Spermatophyta</taxon>
        <taxon>Magnoliopsida</taxon>
        <taxon>eudicotyledons</taxon>
        <taxon>Gunneridae</taxon>
        <taxon>Pentapetalae</taxon>
        <taxon>asterids</taxon>
        <taxon>lamiids</taxon>
        <taxon>Solanales</taxon>
        <taxon>Solanaceae</taxon>
        <taxon>Solanoideae</taxon>
        <taxon>Solaneae</taxon>
        <taxon>Solanum</taxon>
    </lineage>
</organism>
<name>A0A0V0GNZ5_SOLCH</name>
<evidence type="ECO:0000313" key="1">
    <source>
        <dbReference type="EMBL" id="JAP09985.1"/>
    </source>
</evidence>
<proteinExistence type="predicted"/>
<accession>A0A0V0GNZ5</accession>
<dbReference type="EMBL" id="GEDG01033958">
    <property type="protein sequence ID" value="JAP09985.1"/>
    <property type="molecule type" value="Transcribed_RNA"/>
</dbReference>
<dbReference type="AlphaFoldDB" id="A0A0V0GNZ5"/>